<dbReference type="Proteomes" id="UP001153331">
    <property type="component" value="Unassembled WGS sequence"/>
</dbReference>
<gene>
    <name evidence="1" type="ORF">OPT61_g7838</name>
</gene>
<accession>A0ACC2I135</accession>
<protein>
    <submittedName>
        <fullName evidence="1">Uncharacterized protein</fullName>
    </submittedName>
</protein>
<dbReference type="EMBL" id="JAPHNI010000679">
    <property type="protein sequence ID" value="KAJ8108924.1"/>
    <property type="molecule type" value="Genomic_DNA"/>
</dbReference>
<proteinExistence type="predicted"/>
<sequence>MPTDSAIDRAVAAVAAEMKENPKNFAPTDSGLGTEPPTADLERAYANGVLVDADYFRRAAEEESVAGSVVG</sequence>
<evidence type="ECO:0000313" key="2">
    <source>
        <dbReference type="Proteomes" id="UP001153331"/>
    </source>
</evidence>
<name>A0ACC2I135_9PLEO</name>
<evidence type="ECO:0000313" key="1">
    <source>
        <dbReference type="EMBL" id="KAJ8108924.1"/>
    </source>
</evidence>
<reference evidence="1" key="1">
    <citation type="submission" date="2022-11" db="EMBL/GenBank/DDBJ databases">
        <title>Genome Sequence of Boeremia exigua.</title>
        <authorList>
            <person name="Buettner E."/>
        </authorList>
    </citation>
    <scope>NUCLEOTIDE SEQUENCE</scope>
    <source>
        <strain evidence="1">CU02</strain>
    </source>
</reference>
<organism evidence="1 2">
    <name type="scientific">Boeremia exigua</name>
    <dbReference type="NCBI Taxonomy" id="749465"/>
    <lineage>
        <taxon>Eukaryota</taxon>
        <taxon>Fungi</taxon>
        <taxon>Dikarya</taxon>
        <taxon>Ascomycota</taxon>
        <taxon>Pezizomycotina</taxon>
        <taxon>Dothideomycetes</taxon>
        <taxon>Pleosporomycetidae</taxon>
        <taxon>Pleosporales</taxon>
        <taxon>Pleosporineae</taxon>
        <taxon>Didymellaceae</taxon>
        <taxon>Boeremia</taxon>
    </lineage>
</organism>
<keyword evidence="2" id="KW-1185">Reference proteome</keyword>
<comment type="caution">
    <text evidence="1">The sequence shown here is derived from an EMBL/GenBank/DDBJ whole genome shotgun (WGS) entry which is preliminary data.</text>
</comment>